<proteinExistence type="predicted"/>
<sequence>MALHRLIYGASAEASQSSFQLPVKHQYVQVVEHEPAPPSVGETAITRSTLPAMVAFC</sequence>
<geneLocation type="plasmid" evidence="2">
    <name>cbm2613_p</name>
</geneLocation>
<reference evidence="2" key="1">
    <citation type="submission" date="2018-01" db="EMBL/GenBank/DDBJ databases">
        <authorList>
            <person name="Gaut B.S."/>
            <person name="Morton B.R."/>
            <person name="Clegg M.T."/>
            <person name="Duvall M.R."/>
        </authorList>
    </citation>
    <scope>NUCLEOTIDE SEQUENCE [LARGE SCALE GENOMIC DNA]</scope>
    <source>
        <plasmid evidence="2">Plasmid cbm2613_p</plasmid>
    </source>
</reference>
<evidence type="ECO:0000313" key="2">
    <source>
        <dbReference type="Proteomes" id="UP000256952"/>
    </source>
</evidence>
<name>A0A375ECI9_9BURK</name>
<evidence type="ECO:0000313" key="1">
    <source>
        <dbReference type="EMBL" id="SOZ74915.1"/>
    </source>
</evidence>
<accession>A0A375ECI9</accession>
<organism evidence="1 2">
    <name type="scientific">Cupriavidus taiwanensis</name>
    <dbReference type="NCBI Taxonomy" id="164546"/>
    <lineage>
        <taxon>Bacteria</taxon>
        <taxon>Pseudomonadati</taxon>
        <taxon>Pseudomonadota</taxon>
        <taxon>Betaproteobacteria</taxon>
        <taxon>Burkholderiales</taxon>
        <taxon>Burkholderiaceae</taxon>
        <taxon>Cupriavidus</taxon>
    </lineage>
</organism>
<dbReference type="EMBL" id="LT976981">
    <property type="protein sequence ID" value="SOZ74915.1"/>
    <property type="molecule type" value="Genomic_DNA"/>
</dbReference>
<dbReference type="AlphaFoldDB" id="A0A375ECI9"/>
<protein>
    <submittedName>
        <fullName evidence="1">Uncharacterized protein</fullName>
    </submittedName>
</protein>
<gene>
    <name evidence="1" type="ORF">CBM2613_P70012</name>
</gene>
<keyword evidence="1" id="KW-0614">Plasmid</keyword>
<dbReference type="Proteomes" id="UP000256952">
    <property type="component" value="Plasmid CBM2613_p"/>
</dbReference>